<proteinExistence type="predicted"/>
<feature type="domain" description="Pyridoxamine 5'-phosphate oxidase N-terminal" evidence="1">
    <location>
        <begin position="37"/>
        <end position="143"/>
    </location>
</feature>
<dbReference type="InterPro" id="IPR012349">
    <property type="entry name" value="Split_barrel_FMN-bd"/>
</dbReference>
<name>A0ABT4XMK2_9RHOB</name>
<dbReference type="PANTHER" id="PTHR42815:SF2">
    <property type="entry name" value="FAD-BINDING, PUTATIVE (AFU_ORTHOLOGUE AFUA_6G07600)-RELATED"/>
    <property type="match status" value="1"/>
</dbReference>
<dbReference type="PANTHER" id="PTHR42815">
    <property type="entry name" value="FAD-BINDING, PUTATIVE (AFU_ORTHOLOGUE AFUA_6G07600)-RELATED"/>
    <property type="match status" value="1"/>
</dbReference>
<evidence type="ECO:0000313" key="3">
    <source>
        <dbReference type="Proteomes" id="UP001210720"/>
    </source>
</evidence>
<dbReference type="InterPro" id="IPR011576">
    <property type="entry name" value="Pyridox_Oxase_N"/>
</dbReference>
<dbReference type="NCBIfam" id="TIGR04025">
    <property type="entry name" value="PPOX_FMN_DR2398"/>
    <property type="match status" value="1"/>
</dbReference>
<dbReference type="EMBL" id="JAQIOY010000001">
    <property type="protein sequence ID" value="MDA7423171.1"/>
    <property type="molecule type" value="Genomic_DNA"/>
</dbReference>
<reference evidence="2 3" key="1">
    <citation type="submission" date="2023-01" db="EMBL/GenBank/DDBJ databases">
        <title>Thalassococcus onchidii sp. nov., isolated from a marine invertebrate from the South China Sea.</title>
        <authorList>
            <person name="Xu S."/>
            <person name="Liu Z."/>
            <person name="Xu Y."/>
        </authorList>
    </citation>
    <scope>NUCLEOTIDE SEQUENCE [LARGE SCALE GENOMIC DNA]</scope>
    <source>
        <strain evidence="2 3">KCTC 32084</strain>
    </source>
</reference>
<gene>
    <name evidence="2" type="ORF">PFY00_00400</name>
</gene>
<accession>A0ABT4XMK2</accession>
<comment type="caution">
    <text evidence="2">The sequence shown here is derived from an EMBL/GenBank/DDBJ whole genome shotgun (WGS) entry which is preliminary data.</text>
</comment>
<dbReference type="InterPro" id="IPR024029">
    <property type="entry name" value="Pyridox_Oxase_FMN-dep"/>
</dbReference>
<dbReference type="RefSeq" id="WP_271430538.1">
    <property type="nucleotide sequence ID" value="NZ_JAQIOY010000001.1"/>
</dbReference>
<dbReference type="Pfam" id="PF01243">
    <property type="entry name" value="PNPOx_N"/>
    <property type="match status" value="1"/>
</dbReference>
<dbReference type="SUPFAM" id="SSF50475">
    <property type="entry name" value="FMN-binding split barrel"/>
    <property type="match status" value="1"/>
</dbReference>
<keyword evidence="3" id="KW-1185">Reference proteome</keyword>
<dbReference type="Proteomes" id="UP001210720">
    <property type="component" value="Unassembled WGS sequence"/>
</dbReference>
<organism evidence="2 3">
    <name type="scientific">Thalassococcus lentus</name>
    <dbReference type="NCBI Taxonomy" id="1210524"/>
    <lineage>
        <taxon>Bacteria</taxon>
        <taxon>Pseudomonadati</taxon>
        <taxon>Pseudomonadota</taxon>
        <taxon>Alphaproteobacteria</taxon>
        <taxon>Rhodobacterales</taxon>
        <taxon>Roseobacteraceae</taxon>
        <taxon>Thalassococcus</taxon>
    </lineage>
</organism>
<protein>
    <submittedName>
        <fullName evidence="2">Pyridoxamine 5'-phosphate oxidase family protein</fullName>
    </submittedName>
</protein>
<evidence type="ECO:0000313" key="2">
    <source>
        <dbReference type="EMBL" id="MDA7423171.1"/>
    </source>
</evidence>
<dbReference type="Gene3D" id="2.30.110.10">
    <property type="entry name" value="Electron Transport, Fmn-binding Protein, Chain A"/>
    <property type="match status" value="1"/>
</dbReference>
<sequence>MSYVPNDIVTSIDEVRDVLPGIQAPQTAKVIDHVDALIEAWIARSPYMVMSTVDSSGRLDTSPKGDPAGFVKVLDQHTLVIPDRPGNHRFDSFQNILETGRVGLMFLVPNRTEVVRVTGRAVLTRDMKLREMMAIKSRVPDFAIVVSVEEACYHCGKAAIRSGLWAPDRAAPTDGLPTYAQALEAHANLGIPIEDIQERLTHNDANRLYDE</sequence>
<evidence type="ECO:0000259" key="1">
    <source>
        <dbReference type="Pfam" id="PF01243"/>
    </source>
</evidence>